<evidence type="ECO:0000256" key="9">
    <source>
        <dbReference type="PROSITE-ProRule" id="PRU00124"/>
    </source>
</evidence>
<dbReference type="PRINTS" id="PR00261">
    <property type="entry name" value="LDLRECEPTOR"/>
</dbReference>
<feature type="disulfide bond" evidence="9">
    <location>
        <begin position="59"/>
        <end position="74"/>
    </location>
</feature>
<reference evidence="11" key="1">
    <citation type="submission" date="2022-11" db="UniProtKB">
        <authorList>
            <consortium name="EnsemblMetazoa"/>
        </authorList>
    </citation>
    <scope>IDENTIFICATION</scope>
</reference>
<feature type="chain" id="PRO_5038093516" evidence="10">
    <location>
        <begin position="23"/>
        <end position="271"/>
    </location>
</feature>
<evidence type="ECO:0000256" key="10">
    <source>
        <dbReference type="SAM" id="SignalP"/>
    </source>
</evidence>
<organism evidence="11 12">
    <name type="scientific">Patiria miniata</name>
    <name type="common">Bat star</name>
    <name type="synonym">Asterina miniata</name>
    <dbReference type="NCBI Taxonomy" id="46514"/>
    <lineage>
        <taxon>Eukaryota</taxon>
        <taxon>Metazoa</taxon>
        <taxon>Echinodermata</taxon>
        <taxon>Eleutherozoa</taxon>
        <taxon>Asterozoa</taxon>
        <taxon>Asteroidea</taxon>
        <taxon>Valvatacea</taxon>
        <taxon>Valvatida</taxon>
        <taxon>Asterinidae</taxon>
        <taxon>Patiria</taxon>
    </lineage>
</organism>
<dbReference type="OrthoDB" id="10005216at2759"/>
<dbReference type="InterPro" id="IPR002172">
    <property type="entry name" value="LDrepeatLR_classA_rpt"/>
</dbReference>
<dbReference type="PROSITE" id="PS01209">
    <property type="entry name" value="LDLRA_1"/>
    <property type="match status" value="3"/>
</dbReference>
<feature type="disulfide bond" evidence="9">
    <location>
        <begin position="81"/>
        <end position="93"/>
    </location>
</feature>
<evidence type="ECO:0000313" key="12">
    <source>
        <dbReference type="Proteomes" id="UP000887568"/>
    </source>
</evidence>
<protein>
    <submittedName>
        <fullName evidence="11">Uncharacterized protein</fullName>
    </submittedName>
</protein>
<dbReference type="InterPro" id="IPR051221">
    <property type="entry name" value="LDLR-related"/>
</dbReference>
<dbReference type="GeneID" id="119725796"/>
<evidence type="ECO:0000256" key="2">
    <source>
        <dbReference type="ARBA" id="ARBA00022692"/>
    </source>
</evidence>
<keyword evidence="2" id="KW-0812">Transmembrane</keyword>
<proteinExistence type="predicted"/>
<keyword evidence="5" id="KW-0472">Membrane</keyword>
<dbReference type="GO" id="GO:0043235">
    <property type="term" value="C:receptor complex"/>
    <property type="evidence" value="ECO:0007669"/>
    <property type="project" value="TreeGrafter"/>
</dbReference>
<dbReference type="Proteomes" id="UP000887568">
    <property type="component" value="Unplaced"/>
</dbReference>
<feature type="signal peptide" evidence="10">
    <location>
        <begin position="1"/>
        <end position="22"/>
    </location>
</feature>
<feature type="disulfide bond" evidence="9">
    <location>
        <begin position="151"/>
        <end position="163"/>
    </location>
</feature>
<dbReference type="InterPro" id="IPR036055">
    <property type="entry name" value="LDL_receptor-like_sf"/>
</dbReference>
<feature type="disulfide bond" evidence="9">
    <location>
        <begin position="47"/>
        <end position="65"/>
    </location>
</feature>
<feature type="disulfide bond" evidence="9">
    <location>
        <begin position="100"/>
        <end position="115"/>
    </location>
</feature>
<feature type="disulfide bond" evidence="9">
    <location>
        <begin position="158"/>
        <end position="176"/>
    </location>
</feature>
<dbReference type="GO" id="GO:0016324">
    <property type="term" value="C:apical plasma membrane"/>
    <property type="evidence" value="ECO:0007669"/>
    <property type="project" value="TreeGrafter"/>
</dbReference>
<keyword evidence="3" id="KW-0677">Repeat</keyword>
<dbReference type="EnsemblMetazoa" id="XM_038197373.1">
    <property type="protein sequence ID" value="XP_038053301.1"/>
    <property type="gene ID" value="LOC119725796"/>
</dbReference>
<keyword evidence="4" id="KW-1133">Transmembrane helix</keyword>
<evidence type="ECO:0000256" key="7">
    <source>
        <dbReference type="ARBA" id="ARBA00023170"/>
    </source>
</evidence>
<evidence type="ECO:0000256" key="8">
    <source>
        <dbReference type="ARBA" id="ARBA00023180"/>
    </source>
</evidence>
<keyword evidence="7" id="KW-0675">Receptor</keyword>
<dbReference type="PANTHER" id="PTHR22722:SF14">
    <property type="entry name" value="MEGALIN, ISOFORM A"/>
    <property type="match status" value="1"/>
</dbReference>
<evidence type="ECO:0000256" key="4">
    <source>
        <dbReference type="ARBA" id="ARBA00022989"/>
    </source>
</evidence>
<comment type="caution">
    <text evidence="9">Lacks conserved residue(s) required for the propagation of feature annotation.</text>
</comment>
<feature type="disulfide bond" evidence="9">
    <location>
        <begin position="40"/>
        <end position="52"/>
    </location>
</feature>
<dbReference type="RefSeq" id="XP_038053301.1">
    <property type="nucleotide sequence ID" value="XM_038197373.1"/>
</dbReference>
<evidence type="ECO:0000256" key="3">
    <source>
        <dbReference type="ARBA" id="ARBA00022737"/>
    </source>
</evidence>
<dbReference type="Pfam" id="PF00057">
    <property type="entry name" value="Ldl_recept_a"/>
    <property type="match status" value="3"/>
</dbReference>
<keyword evidence="6 9" id="KW-1015">Disulfide bond</keyword>
<feature type="disulfide bond" evidence="9">
    <location>
        <begin position="122"/>
        <end position="140"/>
    </location>
</feature>
<feature type="disulfide bond" evidence="9">
    <location>
        <begin position="134"/>
        <end position="149"/>
    </location>
</feature>
<dbReference type="GO" id="GO:0042562">
    <property type="term" value="F:hormone binding"/>
    <property type="evidence" value="ECO:0007669"/>
    <property type="project" value="TreeGrafter"/>
</dbReference>
<feature type="disulfide bond" evidence="9">
    <location>
        <begin position="88"/>
        <end position="106"/>
    </location>
</feature>
<keyword evidence="8" id="KW-0325">Glycoprotein</keyword>
<feature type="disulfide bond" evidence="9">
    <location>
        <begin position="170"/>
        <end position="185"/>
    </location>
</feature>
<dbReference type="PANTHER" id="PTHR22722">
    <property type="entry name" value="LOW-DENSITY LIPOPROTEIN RECEPTOR-RELATED PROTEIN 2-RELATED"/>
    <property type="match status" value="1"/>
</dbReference>
<dbReference type="SMART" id="SM00192">
    <property type="entry name" value="LDLa"/>
    <property type="match status" value="5"/>
</dbReference>
<feature type="disulfide bond" evidence="9">
    <location>
        <begin position="115"/>
        <end position="127"/>
    </location>
</feature>
<sequence>MQATRLVFALLFGALLIGVCMAKPSKKALKLQQTRQGFPCSSGDYVCNDGTCIFSFWECDGIDDCSGGEDEANCPSASAGCSSYDFTCNDGSCIPGYWQCDTWDDCSGGEDEAGCPCDGYTCNDGDCIPSNWECDGWDDCDGGEDEANCPCGSYEYTCNDGDCIPDYWECDYIVDCDGGEDEANCPTSTPYFSSDFFSNTCDYNMGEFPCLYSDECVTFDDMCDGETDCSGGEDESDMICCMYGDSAKRAPKKRWEKMTRKVEQKKRAMRK</sequence>
<name>A0A913ZQF2_PATMI</name>
<comment type="subcellular location">
    <subcellularLocation>
        <location evidence="1">Membrane</location>
        <topology evidence="1">Single-pass membrane protein</topology>
    </subcellularLocation>
</comment>
<dbReference type="GO" id="GO:0006898">
    <property type="term" value="P:receptor-mediated endocytosis"/>
    <property type="evidence" value="ECO:0007669"/>
    <property type="project" value="TreeGrafter"/>
</dbReference>
<dbReference type="AlphaFoldDB" id="A0A913ZQF2"/>
<dbReference type="Gene3D" id="4.10.400.10">
    <property type="entry name" value="Low-density Lipoprotein Receptor"/>
    <property type="match status" value="4"/>
</dbReference>
<dbReference type="OMA" id="HANCEDG"/>
<keyword evidence="10" id="KW-0732">Signal</keyword>
<dbReference type="InterPro" id="IPR023415">
    <property type="entry name" value="LDLR_class-A_CS"/>
</dbReference>
<dbReference type="PROSITE" id="PS50068">
    <property type="entry name" value="LDLRA_2"/>
    <property type="match status" value="5"/>
</dbReference>
<evidence type="ECO:0000256" key="5">
    <source>
        <dbReference type="ARBA" id="ARBA00023136"/>
    </source>
</evidence>
<evidence type="ECO:0000256" key="1">
    <source>
        <dbReference type="ARBA" id="ARBA00004167"/>
    </source>
</evidence>
<dbReference type="CDD" id="cd00112">
    <property type="entry name" value="LDLa"/>
    <property type="match status" value="4"/>
</dbReference>
<keyword evidence="12" id="KW-1185">Reference proteome</keyword>
<evidence type="ECO:0000313" key="11">
    <source>
        <dbReference type="EnsemblMetazoa" id="XP_038053301.1"/>
    </source>
</evidence>
<evidence type="ECO:0000256" key="6">
    <source>
        <dbReference type="ARBA" id="ARBA00023157"/>
    </source>
</evidence>
<dbReference type="SUPFAM" id="SSF57424">
    <property type="entry name" value="LDL receptor-like module"/>
    <property type="match status" value="4"/>
</dbReference>
<accession>A0A913ZQF2</accession>